<accession>A0A481Z217</accession>
<feature type="compositionally biased region" description="Low complexity" evidence="1">
    <location>
        <begin position="1"/>
        <end position="12"/>
    </location>
</feature>
<protein>
    <submittedName>
        <fullName evidence="2">Uncharacterized protein</fullName>
    </submittedName>
</protein>
<proteinExistence type="predicted"/>
<organism evidence="2">
    <name type="scientific">Pithovirus LCPAC101</name>
    <dbReference type="NCBI Taxonomy" id="2506586"/>
    <lineage>
        <taxon>Viruses</taxon>
        <taxon>Pithoviruses</taxon>
    </lineage>
</organism>
<reference evidence="2" key="1">
    <citation type="journal article" date="2019" name="MBio">
        <title>Virus Genomes from Deep Sea Sediments Expand the Ocean Megavirome and Support Independent Origins of Viral Gigantism.</title>
        <authorList>
            <person name="Backstrom D."/>
            <person name="Yutin N."/>
            <person name="Jorgensen S.L."/>
            <person name="Dharamshi J."/>
            <person name="Homa F."/>
            <person name="Zaremba-Niedwiedzka K."/>
            <person name="Spang A."/>
            <person name="Wolf Y.I."/>
            <person name="Koonin E.V."/>
            <person name="Ettema T.J."/>
        </authorList>
    </citation>
    <scope>NUCLEOTIDE SEQUENCE</scope>
</reference>
<gene>
    <name evidence="2" type="ORF">LCPAC101_00600</name>
</gene>
<evidence type="ECO:0000256" key="1">
    <source>
        <dbReference type="SAM" id="MobiDB-lite"/>
    </source>
</evidence>
<evidence type="ECO:0000313" key="2">
    <source>
        <dbReference type="EMBL" id="QBK89777.1"/>
    </source>
</evidence>
<sequence>MSNENDTMTDMQFTDDDFERASDKHSSLICPPCSHNAYSLEEFRESQEESLDCFVDMYGDEGKSFIRMISRLADDGMLGIFDEDDMVPLGASGFMFDGEGKLSIFSRR</sequence>
<name>A0A481Z217_9VIRU</name>
<dbReference type="EMBL" id="MK500440">
    <property type="protein sequence ID" value="QBK89777.1"/>
    <property type="molecule type" value="Genomic_DNA"/>
</dbReference>
<feature type="region of interest" description="Disordered" evidence="1">
    <location>
        <begin position="1"/>
        <end position="26"/>
    </location>
</feature>